<proteinExistence type="predicted"/>
<name>A0AA88ISV8_CHASR</name>
<dbReference type="Proteomes" id="UP001187415">
    <property type="component" value="Unassembled WGS sequence"/>
</dbReference>
<evidence type="ECO:0000313" key="2">
    <source>
        <dbReference type="EMBL" id="KAK2822550.1"/>
    </source>
</evidence>
<dbReference type="EMBL" id="JAUPFM010000018">
    <property type="protein sequence ID" value="KAK2822550.1"/>
    <property type="molecule type" value="Genomic_DNA"/>
</dbReference>
<accession>A0AA88ISV8</accession>
<evidence type="ECO:0000256" key="1">
    <source>
        <dbReference type="SAM" id="MobiDB-lite"/>
    </source>
</evidence>
<dbReference type="AlphaFoldDB" id="A0AA88ISV8"/>
<feature type="compositionally biased region" description="Low complexity" evidence="1">
    <location>
        <begin position="44"/>
        <end position="57"/>
    </location>
</feature>
<organism evidence="2 3">
    <name type="scientific">Channa striata</name>
    <name type="common">Snakehead murrel</name>
    <name type="synonym">Ophicephalus striatus</name>
    <dbReference type="NCBI Taxonomy" id="64152"/>
    <lineage>
        <taxon>Eukaryota</taxon>
        <taxon>Metazoa</taxon>
        <taxon>Chordata</taxon>
        <taxon>Craniata</taxon>
        <taxon>Vertebrata</taxon>
        <taxon>Euteleostomi</taxon>
        <taxon>Actinopterygii</taxon>
        <taxon>Neopterygii</taxon>
        <taxon>Teleostei</taxon>
        <taxon>Neoteleostei</taxon>
        <taxon>Acanthomorphata</taxon>
        <taxon>Anabantaria</taxon>
        <taxon>Anabantiformes</taxon>
        <taxon>Channoidei</taxon>
        <taxon>Channidae</taxon>
        <taxon>Channa</taxon>
    </lineage>
</organism>
<sequence length="78" mass="8536">MSRQEGLTLRASQQPLLQQLWTRGHGETDLCKSSQAGTPIVFPSRSRSTRSTDSLLGTLPATYGTQLAGRTTPPEPFY</sequence>
<gene>
    <name evidence="2" type="ORF">Q5P01_022615</name>
</gene>
<comment type="caution">
    <text evidence="2">The sequence shown here is derived from an EMBL/GenBank/DDBJ whole genome shotgun (WGS) entry which is preliminary data.</text>
</comment>
<keyword evidence="3" id="KW-1185">Reference proteome</keyword>
<evidence type="ECO:0000313" key="3">
    <source>
        <dbReference type="Proteomes" id="UP001187415"/>
    </source>
</evidence>
<reference evidence="2" key="1">
    <citation type="submission" date="2023-07" db="EMBL/GenBank/DDBJ databases">
        <title>Chromosome-level Genome Assembly of Striped Snakehead (Channa striata).</title>
        <authorList>
            <person name="Liu H."/>
        </authorList>
    </citation>
    <scope>NUCLEOTIDE SEQUENCE</scope>
    <source>
        <strain evidence="2">Gz</strain>
        <tissue evidence="2">Muscle</tissue>
    </source>
</reference>
<protein>
    <submittedName>
        <fullName evidence="2">Uncharacterized protein</fullName>
    </submittedName>
</protein>
<feature type="region of interest" description="Disordered" evidence="1">
    <location>
        <begin position="28"/>
        <end position="57"/>
    </location>
</feature>